<dbReference type="AlphaFoldDB" id="A0AA96WW32"/>
<dbReference type="SMART" id="SM00912">
    <property type="entry name" value="Haemagg_act"/>
    <property type="match status" value="1"/>
</dbReference>
<organism evidence="3">
    <name type="scientific">Leptolyngbya boryana CZ1</name>
    <dbReference type="NCBI Taxonomy" id="3060204"/>
    <lineage>
        <taxon>Bacteria</taxon>
        <taxon>Bacillati</taxon>
        <taxon>Cyanobacteriota</taxon>
        <taxon>Cyanophyceae</taxon>
        <taxon>Leptolyngbyales</taxon>
        <taxon>Leptolyngbyaceae</taxon>
        <taxon>Leptolyngbya group</taxon>
        <taxon>Leptolyngbya</taxon>
    </lineage>
</organism>
<dbReference type="SUPFAM" id="SSF51126">
    <property type="entry name" value="Pectin lyase-like"/>
    <property type="match status" value="3"/>
</dbReference>
<evidence type="ECO:0000256" key="1">
    <source>
        <dbReference type="SAM" id="SignalP"/>
    </source>
</evidence>
<name>A0AA96WW32_LEPBY</name>
<dbReference type="InterPro" id="IPR008638">
    <property type="entry name" value="FhaB/CdiA-like_TPS"/>
</dbReference>
<keyword evidence="1" id="KW-0732">Signal</keyword>
<gene>
    <name evidence="3" type="ORF">Q2T42_25995</name>
</gene>
<proteinExistence type="predicted"/>
<reference evidence="3" key="2">
    <citation type="submission" date="2023-07" db="EMBL/GenBank/DDBJ databases">
        <authorList>
            <person name="Bai X.-H."/>
            <person name="Wang H.-H."/>
            <person name="Wang J."/>
            <person name="Ma M.-Y."/>
            <person name="Hu H.-H."/>
            <person name="Song Z.-L."/>
            <person name="Ma H.-G."/>
            <person name="Fan Y."/>
            <person name="Du C.-Y."/>
            <person name="Xu J.-C."/>
        </authorList>
    </citation>
    <scope>NUCLEOTIDE SEQUENCE</scope>
    <source>
        <strain evidence="3">CZ1</strain>
    </source>
</reference>
<dbReference type="InterPro" id="IPR012334">
    <property type="entry name" value="Pectin_lyas_fold"/>
</dbReference>
<evidence type="ECO:0000259" key="2">
    <source>
        <dbReference type="SMART" id="SM00912"/>
    </source>
</evidence>
<dbReference type="Gene3D" id="2.160.20.10">
    <property type="entry name" value="Single-stranded right-handed beta-helix, Pectin lyase-like"/>
    <property type="match status" value="2"/>
</dbReference>
<dbReference type="RefSeq" id="WP_316426969.1">
    <property type="nucleotide sequence ID" value="NZ_CP130144.1"/>
</dbReference>
<dbReference type="InterPro" id="IPR011050">
    <property type="entry name" value="Pectin_lyase_fold/virulence"/>
</dbReference>
<dbReference type="Pfam" id="PF05860">
    <property type="entry name" value="TPS"/>
    <property type="match status" value="1"/>
</dbReference>
<accession>A0AA96WW32</accession>
<dbReference type="EMBL" id="CP130144">
    <property type="protein sequence ID" value="WNZ45244.1"/>
    <property type="molecule type" value="Genomic_DNA"/>
</dbReference>
<feature type="signal peptide" evidence="1">
    <location>
        <begin position="1"/>
        <end position="23"/>
    </location>
</feature>
<dbReference type="NCBIfam" id="TIGR01901">
    <property type="entry name" value="adhes_NPXG"/>
    <property type="match status" value="1"/>
</dbReference>
<protein>
    <submittedName>
        <fullName evidence="3">S-layer family protein</fullName>
    </submittedName>
</protein>
<sequence>MLRLLISLGLFGSWLLSARQAHAQQITPDDTLGSAVARSGNDFTITNGSTAGNNLFHSFREFSIPTGGSAFFDNATSVQNIFSRVTGGTVSNLDGILRANGTANVFLLNPNGILFGPNAQMNLGGSFTGTTASVIKFADGTEFNAASPNSAPLLTLSVPIGLQFGSQAAPIQNQSKLGLQVKPERTLNLLGGDVLFSGGSAIAPSGLIHLGSVAPTSFVGLVANPFGWSLNYDQVQNFQNIHLTQAARLNVSGARGVGVQIQGRQVTLRDGSAVTANISGTEAGQGITVKASESLEVIGMHANGKTPTNLTTSVLANAQGQGGEILIETPTLRLLDAGLIATRTYGRGNGGNLNVRANSVEIRGRDLSESNNSELITQVEQGAKGRGGNLTLEAQSVAILDGASIKLRTRGSGHSGDLLIRTTDLVLAGRAKKGSGTDVSTNSRAEATGNGGTLTIEATRIRLSDSASIRAKTFGAGAAGTIVVRAQDMTVNDSRLTTESDEFATGDGGDMHLNVGSLRFTQGGHAVASTLSSGDAGSIFIAARSLELSGQSPETTPASLRSPNNSNLQAFSAAQGHAGRIQITTETLRVTDDAKILVSGQSSGDAGNLSIRANMITLDTAAQFLAEANAGSQGNIDLNAQVLLMRHGSRITASAYKQSNGGNIRIIAPIIVGIENSDIIANAKQGQGGNIQITTQELIGLQYRNRITPENDITASSEVSGLEGTVEVNTVGVDPNSGLIQLPADIIDPTQQIAADCAPNQSSSFVITGRGGVPINPMQDTRRDLPWNDVRDLAHFPTRTVNAKRNVEEILQPTALMEATTWYRNSKTGKVELVAAQPAKTSSTATCAAKY</sequence>
<evidence type="ECO:0000313" key="3">
    <source>
        <dbReference type="EMBL" id="WNZ45244.1"/>
    </source>
</evidence>
<feature type="chain" id="PRO_5041698109" evidence="1">
    <location>
        <begin position="24"/>
        <end position="851"/>
    </location>
</feature>
<feature type="domain" description="Filamentous haemagglutinin FhaB/tRNA nuclease CdiA-like TPS" evidence="2">
    <location>
        <begin position="27"/>
        <end position="138"/>
    </location>
</feature>
<reference evidence="3" key="1">
    <citation type="journal article" date="2023" name="Plants (Basel)">
        <title>Genomic Analysis of Leptolyngbya boryana CZ1 Reveals Efficient Carbon Fixation Modules.</title>
        <authorList>
            <person name="Bai X."/>
            <person name="Wang H."/>
            <person name="Cheng W."/>
            <person name="Wang J."/>
            <person name="Ma M."/>
            <person name="Hu H."/>
            <person name="Song Z."/>
            <person name="Ma H."/>
            <person name="Fan Y."/>
            <person name="Du C."/>
            <person name="Xu J."/>
        </authorList>
    </citation>
    <scope>NUCLEOTIDE SEQUENCE</scope>
    <source>
        <strain evidence="3">CZ1</strain>
    </source>
</reference>